<keyword evidence="1" id="KW-0472">Membrane</keyword>
<feature type="transmembrane region" description="Helical" evidence="1">
    <location>
        <begin position="76"/>
        <end position="100"/>
    </location>
</feature>
<keyword evidence="1" id="KW-0812">Transmembrane</keyword>
<proteinExistence type="predicted"/>
<feature type="transmembrane region" description="Helical" evidence="1">
    <location>
        <begin position="106"/>
        <end position="123"/>
    </location>
</feature>
<dbReference type="InterPro" id="IPR014509">
    <property type="entry name" value="YjdF-like"/>
</dbReference>
<dbReference type="Pfam" id="PF09997">
    <property type="entry name" value="DUF2238"/>
    <property type="match status" value="1"/>
</dbReference>
<keyword evidence="1" id="KW-1133">Transmembrane helix</keyword>
<comment type="caution">
    <text evidence="2">The sequence shown here is derived from an EMBL/GenBank/DDBJ whole genome shotgun (WGS) entry which is preliminary data.</text>
</comment>
<sequence length="207" mass="25255">MEKIEAKDFEKYNRKFLLSLFRVFLWWLILFEILNAYEILNHPLSFTWSWLITVGLFGWVIAEILMFFYKWINYVLILPLISMPIFLDAFWDIFLLYKAFHNYDKFLHFFNSALIAWVLFIVLREKFENAKFTKTFQWIIIISMTTTLWALYEIEEYAEDVLINHRLLRMGNSFDTGDDILMNLLWGIFMVVLLISYFKLRKFLNEK</sequence>
<gene>
    <name evidence="2" type="ORF">ACD_4C00241G0003</name>
</gene>
<protein>
    <recommendedName>
        <fullName evidence="3">DUF2238 domain-containing protein</fullName>
    </recommendedName>
</protein>
<name>K2GT78_9BACT</name>
<accession>K2GT78</accession>
<feature type="transmembrane region" description="Helical" evidence="1">
    <location>
        <begin position="180"/>
        <end position="198"/>
    </location>
</feature>
<evidence type="ECO:0008006" key="3">
    <source>
        <dbReference type="Google" id="ProtNLM"/>
    </source>
</evidence>
<evidence type="ECO:0000256" key="1">
    <source>
        <dbReference type="SAM" id="Phobius"/>
    </source>
</evidence>
<dbReference type="EMBL" id="AMFJ01000757">
    <property type="protein sequence ID" value="EKE26565.1"/>
    <property type="molecule type" value="Genomic_DNA"/>
</dbReference>
<evidence type="ECO:0000313" key="2">
    <source>
        <dbReference type="EMBL" id="EKE26565.1"/>
    </source>
</evidence>
<reference evidence="2" key="1">
    <citation type="journal article" date="2012" name="Science">
        <title>Fermentation, hydrogen, and sulfur metabolism in multiple uncultivated bacterial phyla.</title>
        <authorList>
            <person name="Wrighton K.C."/>
            <person name="Thomas B.C."/>
            <person name="Sharon I."/>
            <person name="Miller C.S."/>
            <person name="Castelle C.J."/>
            <person name="VerBerkmoes N.C."/>
            <person name="Wilkins M.J."/>
            <person name="Hettich R.L."/>
            <person name="Lipton M.S."/>
            <person name="Williams K.H."/>
            <person name="Long P.E."/>
            <person name="Banfield J.F."/>
        </authorList>
    </citation>
    <scope>NUCLEOTIDE SEQUENCE [LARGE SCALE GENOMIC DNA]</scope>
</reference>
<organism evidence="2">
    <name type="scientific">uncultured bacterium</name>
    <name type="common">gcode 4</name>
    <dbReference type="NCBI Taxonomy" id="1234023"/>
    <lineage>
        <taxon>Bacteria</taxon>
        <taxon>environmental samples</taxon>
    </lineage>
</organism>
<feature type="transmembrane region" description="Helical" evidence="1">
    <location>
        <begin position="46"/>
        <end position="69"/>
    </location>
</feature>
<feature type="transmembrane region" description="Helical" evidence="1">
    <location>
        <begin position="20"/>
        <end position="40"/>
    </location>
</feature>
<dbReference type="AlphaFoldDB" id="K2GT78"/>
<feature type="transmembrane region" description="Helical" evidence="1">
    <location>
        <begin position="135"/>
        <end position="152"/>
    </location>
</feature>